<dbReference type="Proteomes" id="UP000011661">
    <property type="component" value="Unassembled WGS sequence"/>
</dbReference>
<proteinExistence type="predicted"/>
<gene>
    <name evidence="1" type="ORF">C495_06098</name>
</gene>
<comment type="caution">
    <text evidence="1">The sequence shown here is derived from an EMBL/GenBank/DDBJ whole genome shotgun (WGS) entry which is preliminary data.</text>
</comment>
<organism evidence="1 2">
    <name type="scientific">Natronorubrum sulfidifaciens JCM 14089</name>
    <dbReference type="NCBI Taxonomy" id="1230460"/>
    <lineage>
        <taxon>Archaea</taxon>
        <taxon>Methanobacteriati</taxon>
        <taxon>Methanobacteriota</taxon>
        <taxon>Stenosarchaea group</taxon>
        <taxon>Halobacteria</taxon>
        <taxon>Halobacteriales</taxon>
        <taxon>Natrialbaceae</taxon>
        <taxon>Natronorubrum</taxon>
    </lineage>
</organism>
<dbReference type="AlphaFoldDB" id="L9WBL4"/>
<dbReference type="RefSeq" id="WP_008160980.1">
    <property type="nucleotide sequence ID" value="NZ_AOHX01000029.1"/>
</dbReference>
<dbReference type="OrthoDB" id="275120at2157"/>
<sequence length="352" mass="40384">MRPNVDIPWSVHGQIKEYAQSEEKTIEEAYIETLKEGLGVMPTPVQSENQFIEPSMGSYSLGPRVFPVSSEEARDINDICTFMHQPSIPYQSVSFKTYSPRVTVNRIVEGLSRVSSILDRGHDDWFTFHQLGGSWVGTDMENFVHCLQTLEGRLEEATFDTYKTGFGVYLLEFRENEYLALHLEIDAYSGEVESFTLGFLTNGHPVDGRLYRKLAAQFGLSELQHGRDKEIETFTITPEEEIPVNVVETTVKEGRSNDEPWVTGLIIENPIQSHDGVREAVLSRADDKFRNRPEYRNPYAQLASYDHAYVRLKSHHPQSEDREYYINTIGAQNFTPVFDRQDIWNISISADW</sequence>
<evidence type="ECO:0000313" key="2">
    <source>
        <dbReference type="Proteomes" id="UP000011661"/>
    </source>
</evidence>
<dbReference type="STRING" id="1230460.C495_06098"/>
<evidence type="ECO:0000313" key="1">
    <source>
        <dbReference type="EMBL" id="ELY46656.1"/>
    </source>
</evidence>
<keyword evidence="2" id="KW-1185">Reference proteome</keyword>
<accession>L9WBL4</accession>
<name>L9WBL4_9EURY</name>
<reference evidence="1 2" key="1">
    <citation type="journal article" date="2014" name="PLoS Genet.">
        <title>Phylogenetically driven sequencing of extremely halophilic archaea reveals strategies for static and dynamic osmo-response.</title>
        <authorList>
            <person name="Becker E.A."/>
            <person name="Seitzer P.M."/>
            <person name="Tritt A."/>
            <person name="Larsen D."/>
            <person name="Krusor M."/>
            <person name="Yao A.I."/>
            <person name="Wu D."/>
            <person name="Madern D."/>
            <person name="Eisen J.A."/>
            <person name="Darling A.E."/>
            <person name="Facciotti M.T."/>
        </authorList>
    </citation>
    <scope>NUCLEOTIDE SEQUENCE [LARGE SCALE GENOMIC DNA]</scope>
    <source>
        <strain evidence="1 2">JCM 14089</strain>
    </source>
</reference>
<protein>
    <submittedName>
        <fullName evidence="1">Uncharacterized protein</fullName>
    </submittedName>
</protein>
<dbReference type="EMBL" id="AOHX01000029">
    <property type="protein sequence ID" value="ELY46656.1"/>
    <property type="molecule type" value="Genomic_DNA"/>
</dbReference>